<keyword evidence="1" id="KW-0175">Coiled coil</keyword>
<protein>
    <submittedName>
        <fullName evidence="2">Uncharacterized protein</fullName>
    </submittedName>
</protein>
<dbReference type="Proteomes" id="UP001209570">
    <property type="component" value="Unassembled WGS sequence"/>
</dbReference>
<accession>A0AAD5L6M4</accession>
<reference evidence="2" key="1">
    <citation type="submission" date="2021-12" db="EMBL/GenBank/DDBJ databases">
        <title>Prjna785345.</title>
        <authorList>
            <person name="Rujirawat T."/>
            <person name="Krajaejun T."/>
        </authorList>
    </citation>
    <scope>NUCLEOTIDE SEQUENCE</scope>
    <source>
        <strain evidence="2">Pi057C3</strain>
    </source>
</reference>
<sequence>MINDGTKSIVKNIKTGTGLLAGIDTADCVDKATSSQDFDDSYKEFHKSVAELKENIQWQLDEKLSKLVGIAKQAIKNHSTWTVIDGVKNFFSGLFSGLFGLADAGIEAARAKAQIAYNQQADARVARVAKKLEEMASKATSMMEKLTAKNVFSVNSGDIFATLENAATNGDAIPDYDSFDPGIRPAELSDIVLDLQEVLTILCDVINKNVDSKTPGDEPYIGTGVTLCYEANNLIGQVASRYSDALTYLDATVAALAKRGKSGARCSNANKAMDWSKSNARRLQQALENPNEPFYAMTYVTLTRLLWEYRMQEAAYQFCKFYEFKNGGVAPPMCGSNKYYTLSQIQEMRAWRPPVLKRVDMRVLLPTRPVYNANKNRFYPFVDLQRLRAGVPVIFRVPTWDLDWLKKYKWIFSTVKEDNVPSVYVESMRLYLPFERTRPDEDASNLPPFAVTVKVEPLAEQIVAWSKRDKVYMMPRQTFRFETATGEQVCPSENQVSNPYHDAARCVQDDGSSEMCMRDTGSSPTQNDAGLLPSLFSPWKISVEYDRKSADYNLTLPRWDHLSNETFGATVTTSPDLNLIADLTVIQVYPQPGGRAEAAEAAPANRVPRAASSCCAEGEYRVSRNKCQKCPEGTKPVLFGYSCSAV</sequence>
<evidence type="ECO:0000256" key="1">
    <source>
        <dbReference type="SAM" id="Coils"/>
    </source>
</evidence>
<name>A0AAD5L6M4_PYTIN</name>
<comment type="caution">
    <text evidence="2">The sequence shown here is derived from an EMBL/GenBank/DDBJ whole genome shotgun (WGS) entry which is preliminary data.</text>
</comment>
<organism evidence="2 3">
    <name type="scientific">Pythium insidiosum</name>
    <name type="common">Pythiosis disease agent</name>
    <dbReference type="NCBI Taxonomy" id="114742"/>
    <lineage>
        <taxon>Eukaryota</taxon>
        <taxon>Sar</taxon>
        <taxon>Stramenopiles</taxon>
        <taxon>Oomycota</taxon>
        <taxon>Peronosporomycetes</taxon>
        <taxon>Pythiales</taxon>
        <taxon>Pythiaceae</taxon>
        <taxon>Pythium</taxon>
    </lineage>
</organism>
<dbReference type="AlphaFoldDB" id="A0AAD5L6M4"/>
<gene>
    <name evidence="2" type="ORF">P43SY_003446</name>
</gene>
<proteinExistence type="predicted"/>
<keyword evidence="3" id="KW-1185">Reference proteome</keyword>
<dbReference type="EMBL" id="JAKCXM010001111">
    <property type="protein sequence ID" value="KAJ0391335.1"/>
    <property type="molecule type" value="Genomic_DNA"/>
</dbReference>
<evidence type="ECO:0000313" key="2">
    <source>
        <dbReference type="EMBL" id="KAJ0391335.1"/>
    </source>
</evidence>
<evidence type="ECO:0000313" key="3">
    <source>
        <dbReference type="Proteomes" id="UP001209570"/>
    </source>
</evidence>
<feature type="coiled-coil region" evidence="1">
    <location>
        <begin position="118"/>
        <end position="149"/>
    </location>
</feature>